<dbReference type="Proteomes" id="UP001470230">
    <property type="component" value="Unassembled WGS sequence"/>
</dbReference>
<evidence type="ECO:0000256" key="6">
    <source>
        <dbReference type="ARBA" id="ARBA00022786"/>
    </source>
</evidence>
<dbReference type="CDD" id="cd16456">
    <property type="entry name" value="RING-H2_APC11"/>
    <property type="match status" value="1"/>
</dbReference>
<keyword evidence="2" id="KW-0132">Cell division</keyword>
<evidence type="ECO:0000313" key="12">
    <source>
        <dbReference type="Proteomes" id="UP001470230"/>
    </source>
</evidence>
<keyword evidence="8" id="KW-0131">Cell cycle</keyword>
<keyword evidence="5" id="KW-0498">Mitosis</keyword>
<dbReference type="InterPro" id="IPR001841">
    <property type="entry name" value="Znf_RING"/>
</dbReference>
<feature type="domain" description="RING-type" evidence="10">
    <location>
        <begin position="28"/>
        <end position="82"/>
    </location>
</feature>
<dbReference type="Gene3D" id="3.30.40.10">
    <property type="entry name" value="Zinc/RING finger domain, C3HC4 (zinc finger)"/>
    <property type="match status" value="1"/>
</dbReference>
<dbReference type="InterPro" id="IPR013083">
    <property type="entry name" value="Znf_RING/FYVE/PHD"/>
</dbReference>
<comment type="caution">
    <text evidence="11">The sequence shown here is derived from an EMBL/GenBank/DDBJ whole genome shotgun (WGS) entry which is preliminary data.</text>
</comment>
<sequence length="92" mass="10449">MSEKQRVKITSWKPVATWNWDVKNEDVCGICHNAFEMAAPGVKWPGDDSPIALGRCGHAFHIQCIMKWLAQPQSANTCPICRQYFEFQSGNH</sequence>
<dbReference type="InterPro" id="IPR024991">
    <property type="entry name" value="RING-H2_APC11"/>
</dbReference>
<evidence type="ECO:0000256" key="7">
    <source>
        <dbReference type="ARBA" id="ARBA00022833"/>
    </source>
</evidence>
<dbReference type="SMART" id="SM00184">
    <property type="entry name" value="RING"/>
    <property type="match status" value="1"/>
</dbReference>
<evidence type="ECO:0000256" key="9">
    <source>
        <dbReference type="PROSITE-ProRule" id="PRU00175"/>
    </source>
</evidence>
<keyword evidence="3" id="KW-0479">Metal-binding</keyword>
<evidence type="ECO:0000259" key="10">
    <source>
        <dbReference type="PROSITE" id="PS50089"/>
    </source>
</evidence>
<proteinExistence type="predicted"/>
<dbReference type="InterPro" id="IPR051031">
    <property type="entry name" value="RING-box_E3_Ubiquitin_Ligase"/>
</dbReference>
<accession>A0ABR2K0Q9</accession>
<protein>
    <recommendedName>
        <fullName evidence="1">Anaphase-promoting complex subunit 11</fullName>
    </recommendedName>
</protein>
<reference evidence="11 12" key="1">
    <citation type="submission" date="2024-04" db="EMBL/GenBank/DDBJ databases">
        <title>Tritrichomonas musculus Genome.</title>
        <authorList>
            <person name="Alves-Ferreira E."/>
            <person name="Grigg M."/>
            <person name="Lorenzi H."/>
            <person name="Galac M."/>
        </authorList>
    </citation>
    <scope>NUCLEOTIDE SEQUENCE [LARGE SCALE GENOMIC DNA]</scope>
    <source>
        <strain evidence="11 12">EAF2021</strain>
    </source>
</reference>
<keyword evidence="4 9" id="KW-0863">Zinc-finger</keyword>
<evidence type="ECO:0000256" key="1">
    <source>
        <dbReference type="ARBA" id="ARBA00013928"/>
    </source>
</evidence>
<dbReference type="EMBL" id="JAPFFF010000008">
    <property type="protein sequence ID" value="KAK8884664.1"/>
    <property type="molecule type" value="Genomic_DNA"/>
</dbReference>
<dbReference type="Pfam" id="PF12861">
    <property type="entry name" value="zf-ANAPC11"/>
    <property type="match status" value="1"/>
</dbReference>
<dbReference type="PROSITE" id="PS50089">
    <property type="entry name" value="ZF_RING_2"/>
    <property type="match status" value="1"/>
</dbReference>
<organism evidence="11 12">
    <name type="scientific">Tritrichomonas musculus</name>
    <dbReference type="NCBI Taxonomy" id="1915356"/>
    <lineage>
        <taxon>Eukaryota</taxon>
        <taxon>Metamonada</taxon>
        <taxon>Parabasalia</taxon>
        <taxon>Tritrichomonadida</taxon>
        <taxon>Tritrichomonadidae</taxon>
        <taxon>Tritrichomonas</taxon>
    </lineage>
</organism>
<evidence type="ECO:0000256" key="3">
    <source>
        <dbReference type="ARBA" id="ARBA00022723"/>
    </source>
</evidence>
<evidence type="ECO:0000256" key="4">
    <source>
        <dbReference type="ARBA" id="ARBA00022771"/>
    </source>
</evidence>
<evidence type="ECO:0000256" key="2">
    <source>
        <dbReference type="ARBA" id="ARBA00022618"/>
    </source>
</evidence>
<gene>
    <name evidence="11" type="ORF">M9Y10_043782</name>
</gene>
<dbReference type="PANTHER" id="PTHR11210">
    <property type="entry name" value="RING BOX"/>
    <property type="match status" value="1"/>
</dbReference>
<evidence type="ECO:0000313" key="11">
    <source>
        <dbReference type="EMBL" id="KAK8884664.1"/>
    </source>
</evidence>
<keyword evidence="7" id="KW-0862">Zinc</keyword>
<keyword evidence="6" id="KW-0833">Ubl conjugation pathway</keyword>
<name>A0ABR2K0Q9_9EUKA</name>
<dbReference type="SUPFAM" id="SSF57850">
    <property type="entry name" value="RING/U-box"/>
    <property type="match status" value="1"/>
</dbReference>
<evidence type="ECO:0000256" key="8">
    <source>
        <dbReference type="ARBA" id="ARBA00023306"/>
    </source>
</evidence>
<keyword evidence="12" id="KW-1185">Reference proteome</keyword>
<evidence type="ECO:0000256" key="5">
    <source>
        <dbReference type="ARBA" id="ARBA00022776"/>
    </source>
</evidence>